<organism evidence="3 4">
    <name type="scientific">Lepraria neglecta</name>
    <dbReference type="NCBI Taxonomy" id="209136"/>
    <lineage>
        <taxon>Eukaryota</taxon>
        <taxon>Fungi</taxon>
        <taxon>Dikarya</taxon>
        <taxon>Ascomycota</taxon>
        <taxon>Pezizomycotina</taxon>
        <taxon>Lecanoromycetes</taxon>
        <taxon>OSLEUM clade</taxon>
        <taxon>Lecanoromycetidae</taxon>
        <taxon>Lecanorales</taxon>
        <taxon>Lecanorineae</taxon>
        <taxon>Stereocaulaceae</taxon>
        <taxon>Lepraria</taxon>
    </lineage>
</organism>
<dbReference type="EMBL" id="JASNWA010000006">
    <property type="protein sequence ID" value="KAK3174796.1"/>
    <property type="molecule type" value="Genomic_DNA"/>
</dbReference>
<feature type="transmembrane region" description="Helical" evidence="2">
    <location>
        <begin position="567"/>
        <end position="585"/>
    </location>
</feature>
<proteinExistence type="inferred from homology"/>
<dbReference type="PANTHER" id="PTHR46830:SF1">
    <property type="entry name" value="ALPHA-1,4-N-ACETYLGLUCOSAMINYLTRANSFERASE"/>
    <property type="match status" value="1"/>
</dbReference>
<comment type="similarity">
    <text evidence="1">Belongs to the glycosyltransferase 32 family.</text>
</comment>
<name>A0AAE0DM18_9LECA</name>
<evidence type="ECO:0000256" key="1">
    <source>
        <dbReference type="ARBA" id="ARBA00009003"/>
    </source>
</evidence>
<dbReference type="SUPFAM" id="SSF53448">
    <property type="entry name" value="Nucleotide-diphospho-sugar transferases"/>
    <property type="match status" value="1"/>
</dbReference>
<dbReference type="InterPro" id="IPR029044">
    <property type="entry name" value="Nucleotide-diphossugar_trans"/>
</dbReference>
<dbReference type="GO" id="GO:1901135">
    <property type="term" value="P:carbohydrate derivative metabolic process"/>
    <property type="evidence" value="ECO:0007669"/>
    <property type="project" value="UniProtKB-ARBA"/>
</dbReference>
<dbReference type="InterPro" id="IPR013320">
    <property type="entry name" value="ConA-like_dom_sf"/>
</dbReference>
<gene>
    <name evidence="3" type="ORF">OEA41_002042</name>
</gene>
<dbReference type="Gene3D" id="3.90.550.20">
    <property type="match status" value="1"/>
</dbReference>
<keyword evidence="2" id="KW-0472">Membrane</keyword>
<keyword evidence="4" id="KW-1185">Reference proteome</keyword>
<evidence type="ECO:0000256" key="2">
    <source>
        <dbReference type="SAM" id="Phobius"/>
    </source>
</evidence>
<comment type="caution">
    <text evidence="3">The sequence shown here is derived from an EMBL/GenBank/DDBJ whole genome shotgun (WGS) entry which is preliminary data.</text>
</comment>
<dbReference type="Proteomes" id="UP001276659">
    <property type="component" value="Unassembled WGS sequence"/>
</dbReference>
<dbReference type="Gene3D" id="2.60.120.200">
    <property type="match status" value="1"/>
</dbReference>
<dbReference type="PANTHER" id="PTHR46830">
    <property type="entry name" value="TRANSFERASE, PUTATIVE-RELATED"/>
    <property type="match status" value="1"/>
</dbReference>
<keyword evidence="2" id="KW-0812">Transmembrane</keyword>
<protein>
    <submittedName>
        <fullName evidence="3">Uncharacterized protein</fullName>
    </submittedName>
</protein>
<keyword evidence="2" id="KW-1133">Transmembrane helix</keyword>
<dbReference type="Pfam" id="PF04488">
    <property type="entry name" value="Gly_transf_sug"/>
    <property type="match status" value="1"/>
</dbReference>
<sequence length="643" mass="73164">MAYNFSNPQNVDLNFDAIFRANVKWPPSKPIPRVAHFVHADVKELTWLDWAAVRTAVVNLGVEKVNIWVPEKAELKGWIWNRIQDIPEVTLRKIVMPKTVWGGRIDIPQQQADIIRLKILYEEGGIYLDNDLVALKSSDDVIYNNSTRSTVMALQHKGDGIPNGLIMSKPRSPFIKRWIQQYKQIKNQNVWDQLSTSRPYTMYTDMDPDLTVLDGHSWFYPLSSQSDGDTSLKMLWFGKSWHDVEKSYGTHFWHPTTKFAELITPRTIRIIDTPLFCRIRNVFDNLDDDGYYSTPPEKNANCSVTWTSDLKSENHRMFSDYRMSTDDLDIKWVDSSGFNNHGWAPKGTFLQQNSTSGLAIRNITANSYAVLPVPADWDSRVWSVRMTFHMDTKNIAEGDGVGLFKIRMEDGGEVLIRVRNDNPFPGITMKVEWSGNKLASKQLQKLDDLIWVSQAGLLSLKTGPHEVAVTFDRRNRGSVNLFLDGERIANKTMPLIVSPKIGQEIWFNARDWNNLDTGFRGTLNRFTMYADALSPQDIALPITTTSYTAEQISKLKSHINVSHAATSPWAVVFPAVIITMLLLFLGRRKKGLIMAIAEYACRVPDFVINHIPAFAKTVPGRATELASQLPLLGQEERTEESKE</sequence>
<evidence type="ECO:0000313" key="3">
    <source>
        <dbReference type="EMBL" id="KAK3174796.1"/>
    </source>
</evidence>
<dbReference type="Pfam" id="PF13385">
    <property type="entry name" value="Laminin_G_3"/>
    <property type="match status" value="1"/>
</dbReference>
<evidence type="ECO:0000313" key="4">
    <source>
        <dbReference type="Proteomes" id="UP001276659"/>
    </source>
</evidence>
<dbReference type="SUPFAM" id="SSF49899">
    <property type="entry name" value="Concanavalin A-like lectins/glucanases"/>
    <property type="match status" value="1"/>
</dbReference>
<accession>A0AAE0DM18</accession>
<reference evidence="3" key="1">
    <citation type="submission" date="2022-11" db="EMBL/GenBank/DDBJ databases">
        <title>Chromosomal genome sequence assembly and mating type (MAT) locus characterization of the leprose asexual lichenized fungus Lepraria neglecta (Nyl.) Erichsen.</title>
        <authorList>
            <person name="Allen J.L."/>
            <person name="Pfeffer B."/>
        </authorList>
    </citation>
    <scope>NUCLEOTIDE SEQUENCE</scope>
    <source>
        <strain evidence="3">Allen 5258</strain>
    </source>
</reference>
<dbReference type="AlphaFoldDB" id="A0AAE0DM18"/>
<dbReference type="InterPro" id="IPR007577">
    <property type="entry name" value="GlycoTrfase_DXD_sugar-bd_CS"/>
</dbReference>